<dbReference type="AlphaFoldDB" id="A0A934MVL6"/>
<dbReference type="InterPro" id="IPR020458">
    <property type="entry name" value="Znf_DskA_TraR_CS"/>
</dbReference>
<keyword evidence="3" id="KW-0862">Zinc</keyword>
<dbReference type="InterPro" id="IPR000962">
    <property type="entry name" value="Znf_DskA_TraR"/>
</dbReference>
<sequence>MDQLDLAADFEERFRAEAIKQHVHSFSDAEVIYCEDCDEEIHPRRRAALPHVTRCIECQQDEERR</sequence>
<evidence type="ECO:0000256" key="1">
    <source>
        <dbReference type="ARBA" id="ARBA00022723"/>
    </source>
</evidence>
<comment type="caution">
    <text evidence="6">The sequence shown here is derived from an EMBL/GenBank/DDBJ whole genome shotgun (WGS) entry which is preliminary data.</text>
</comment>
<gene>
    <name evidence="6" type="ORF">I8J31_05715</name>
</gene>
<dbReference type="PROSITE" id="PS01102">
    <property type="entry name" value="ZF_DKSA_1"/>
    <property type="match status" value="1"/>
</dbReference>
<dbReference type="RefSeq" id="WP_199467310.1">
    <property type="nucleotide sequence ID" value="NZ_JAEMNX010000003.1"/>
</dbReference>
<protein>
    <submittedName>
        <fullName evidence="6">TraR/DksA C4-type zinc finger protein</fullName>
    </submittedName>
</protein>
<organism evidence="6 7">
    <name type="scientific">Marinomonas transparens</name>
    <dbReference type="NCBI Taxonomy" id="2795388"/>
    <lineage>
        <taxon>Bacteria</taxon>
        <taxon>Pseudomonadati</taxon>
        <taxon>Pseudomonadota</taxon>
        <taxon>Gammaproteobacteria</taxon>
        <taxon>Oceanospirillales</taxon>
        <taxon>Oceanospirillaceae</taxon>
        <taxon>Marinomonas</taxon>
    </lineage>
</organism>
<keyword evidence="7" id="KW-1185">Reference proteome</keyword>
<evidence type="ECO:0000259" key="5">
    <source>
        <dbReference type="Pfam" id="PF01258"/>
    </source>
</evidence>
<dbReference type="EMBL" id="JAEMNX010000003">
    <property type="protein sequence ID" value="MBJ7537174.1"/>
    <property type="molecule type" value="Genomic_DNA"/>
</dbReference>
<name>A0A934MVL6_9GAMM</name>
<evidence type="ECO:0000256" key="2">
    <source>
        <dbReference type="ARBA" id="ARBA00022771"/>
    </source>
</evidence>
<dbReference type="SUPFAM" id="SSF57716">
    <property type="entry name" value="Glucocorticoid receptor-like (DNA-binding domain)"/>
    <property type="match status" value="1"/>
</dbReference>
<evidence type="ECO:0000256" key="4">
    <source>
        <dbReference type="PROSITE-ProRule" id="PRU00510"/>
    </source>
</evidence>
<keyword evidence="1" id="KW-0479">Metal-binding</keyword>
<reference evidence="6" key="1">
    <citation type="submission" date="2020-12" db="EMBL/GenBank/DDBJ databases">
        <title>Marinomonas arctica sp. nov., a psychrotolerant bacterium isolated from the Arctic.</title>
        <authorList>
            <person name="Zhang Y."/>
        </authorList>
    </citation>
    <scope>NUCLEOTIDE SEQUENCE</scope>
    <source>
        <strain evidence="6">C1424</strain>
    </source>
</reference>
<accession>A0A934MVL6</accession>
<dbReference type="Proteomes" id="UP000628710">
    <property type="component" value="Unassembled WGS sequence"/>
</dbReference>
<dbReference type="GO" id="GO:0008270">
    <property type="term" value="F:zinc ion binding"/>
    <property type="evidence" value="ECO:0007669"/>
    <property type="project" value="UniProtKB-KW"/>
</dbReference>
<feature type="domain" description="Zinc finger DksA/TraR C4-type" evidence="5">
    <location>
        <begin position="33"/>
        <end position="64"/>
    </location>
</feature>
<evidence type="ECO:0000256" key="3">
    <source>
        <dbReference type="ARBA" id="ARBA00022833"/>
    </source>
</evidence>
<evidence type="ECO:0000313" key="6">
    <source>
        <dbReference type="EMBL" id="MBJ7537174.1"/>
    </source>
</evidence>
<evidence type="ECO:0000313" key="7">
    <source>
        <dbReference type="Proteomes" id="UP000628710"/>
    </source>
</evidence>
<dbReference type="PROSITE" id="PS51128">
    <property type="entry name" value="ZF_DKSA_2"/>
    <property type="match status" value="1"/>
</dbReference>
<keyword evidence="2" id="KW-0863">Zinc-finger</keyword>
<dbReference type="Gene3D" id="1.20.120.910">
    <property type="entry name" value="DksA, coiled-coil domain"/>
    <property type="match status" value="1"/>
</dbReference>
<proteinExistence type="predicted"/>
<dbReference type="Pfam" id="PF01258">
    <property type="entry name" value="zf-dskA_traR"/>
    <property type="match status" value="1"/>
</dbReference>
<feature type="zinc finger region" description="dksA C4-type" evidence="4">
    <location>
        <begin position="34"/>
        <end position="58"/>
    </location>
</feature>